<feature type="transmembrane region" description="Helical" evidence="1">
    <location>
        <begin position="232"/>
        <end position="253"/>
    </location>
</feature>
<organism evidence="3 4">
    <name type="scientific">Herbaspirillum frisingense GSF30</name>
    <dbReference type="NCBI Taxonomy" id="864073"/>
    <lineage>
        <taxon>Bacteria</taxon>
        <taxon>Pseudomonadati</taxon>
        <taxon>Pseudomonadota</taxon>
        <taxon>Betaproteobacteria</taxon>
        <taxon>Burkholderiales</taxon>
        <taxon>Oxalobacteraceae</taxon>
        <taxon>Herbaspirillum</taxon>
    </lineage>
</organism>
<comment type="caution">
    <text evidence="3">The sequence shown here is derived from an EMBL/GenBank/DDBJ whole genome shotgun (WGS) entry which is preliminary data.</text>
</comment>
<dbReference type="Pfam" id="PF00535">
    <property type="entry name" value="Glycos_transf_2"/>
    <property type="match status" value="1"/>
</dbReference>
<keyword evidence="1" id="KW-0812">Transmembrane</keyword>
<accession>A0AAI9IA41</accession>
<dbReference type="GO" id="GO:0005886">
    <property type="term" value="C:plasma membrane"/>
    <property type="evidence" value="ECO:0007669"/>
    <property type="project" value="TreeGrafter"/>
</dbReference>
<protein>
    <submittedName>
        <fullName evidence="3">Family 2 glycosyl transferase</fullName>
    </submittedName>
</protein>
<dbReference type="InterPro" id="IPR029044">
    <property type="entry name" value="Nucleotide-diphossugar_trans"/>
</dbReference>
<evidence type="ECO:0000256" key="1">
    <source>
        <dbReference type="SAM" id="Phobius"/>
    </source>
</evidence>
<dbReference type="InterPro" id="IPR001173">
    <property type="entry name" value="Glyco_trans_2-like"/>
</dbReference>
<evidence type="ECO:0000313" key="3">
    <source>
        <dbReference type="EMBL" id="EOA02185.1"/>
    </source>
</evidence>
<keyword evidence="1" id="KW-1133">Transmembrane helix</keyword>
<dbReference type="RefSeq" id="WP_006465578.1">
    <property type="nucleotide sequence ID" value="NZ_AEEC02000062.1"/>
</dbReference>
<dbReference type="SUPFAM" id="SSF53448">
    <property type="entry name" value="Nucleotide-diphospho-sugar transferases"/>
    <property type="match status" value="1"/>
</dbReference>
<reference evidence="3 4" key="1">
    <citation type="journal article" date="2013" name="Front. Microbiol.">
        <title>The genome of the endophytic bacterium H. frisingense GSF30(T) identifies diverse strategies in the Herbaspirillum genus to interact with plants.</title>
        <authorList>
            <person name="Straub D."/>
            <person name="Rothballer M."/>
            <person name="Hartmann A."/>
            <person name="Ludewig U."/>
        </authorList>
    </citation>
    <scope>NUCLEOTIDE SEQUENCE [LARGE SCALE GENOMIC DNA]</scope>
    <source>
        <strain evidence="3 4">GSF30</strain>
    </source>
</reference>
<gene>
    <name evidence="3" type="ORF">HFRIS_023870</name>
</gene>
<feature type="transmembrane region" description="Helical" evidence="1">
    <location>
        <begin position="265"/>
        <end position="291"/>
    </location>
</feature>
<dbReference type="GO" id="GO:0016740">
    <property type="term" value="F:transferase activity"/>
    <property type="evidence" value="ECO:0007669"/>
    <property type="project" value="UniProtKB-KW"/>
</dbReference>
<name>A0AAI9IA41_9BURK</name>
<dbReference type="InterPro" id="IPR050256">
    <property type="entry name" value="Glycosyltransferase_2"/>
</dbReference>
<dbReference type="PANTHER" id="PTHR48090:SF8">
    <property type="entry name" value="GLYCOSYLTRANSFERASE CSBB-RELATED"/>
    <property type="match status" value="1"/>
</dbReference>
<dbReference type="PANTHER" id="PTHR48090">
    <property type="entry name" value="UNDECAPRENYL-PHOSPHATE 4-DEOXY-4-FORMAMIDO-L-ARABINOSE TRANSFERASE-RELATED"/>
    <property type="match status" value="1"/>
</dbReference>
<dbReference type="EMBL" id="AEEC02000062">
    <property type="protein sequence ID" value="EOA02185.1"/>
    <property type="molecule type" value="Genomic_DNA"/>
</dbReference>
<keyword evidence="3" id="KW-0808">Transferase</keyword>
<dbReference type="CDD" id="cd04187">
    <property type="entry name" value="DPM1_like_bac"/>
    <property type="match status" value="1"/>
</dbReference>
<proteinExistence type="predicted"/>
<evidence type="ECO:0000313" key="4">
    <source>
        <dbReference type="Proteomes" id="UP000006772"/>
    </source>
</evidence>
<dbReference type="AlphaFoldDB" id="A0AAI9IA41"/>
<sequence length="321" mass="35861">MGSLKYSVIIPVYKNEESIPRLLTALADLDTQLEHSLEVVFVVDGSPDRSFMLLEQRLPELPFSAQLVGHSRNFGSFAAIRSGLSIAKGEFFAVMAADLQEPPELLLSFFASLATDECDVALGNRAAREDPLSSRIPSHVFWSLYRKLVLPEMPPGGVDIFGCNRVFRDQLLRLEESRSSLVALIFWLGFRRKLFEYKRLERQEGVSGWTFKKKVDYMLDSIFAFTDYPVRLLVRLGLTGCIFSVLLALMVMVGHLLGSITVPGYATIIIAVLFFGALNTLGIGIVGTYAWRAYENTKKRPLAIIARHLVSPHASQDQDAK</sequence>
<feature type="domain" description="Glycosyltransferase 2-like" evidence="2">
    <location>
        <begin position="7"/>
        <end position="172"/>
    </location>
</feature>
<keyword evidence="1" id="KW-0472">Membrane</keyword>
<dbReference type="Gene3D" id="3.90.550.10">
    <property type="entry name" value="Spore Coat Polysaccharide Biosynthesis Protein SpsA, Chain A"/>
    <property type="match status" value="1"/>
</dbReference>
<dbReference type="Proteomes" id="UP000006772">
    <property type="component" value="Unassembled WGS sequence"/>
</dbReference>
<evidence type="ECO:0000259" key="2">
    <source>
        <dbReference type="Pfam" id="PF00535"/>
    </source>
</evidence>